<dbReference type="GO" id="GO:0016491">
    <property type="term" value="F:oxidoreductase activity"/>
    <property type="evidence" value="ECO:0007669"/>
    <property type="project" value="UniProtKB-KW"/>
</dbReference>
<dbReference type="Proteomes" id="UP001362999">
    <property type="component" value="Unassembled WGS sequence"/>
</dbReference>
<evidence type="ECO:0000313" key="2">
    <source>
        <dbReference type="EMBL" id="KAK7059921.1"/>
    </source>
</evidence>
<comment type="caution">
    <text evidence="2">The sequence shown here is derived from an EMBL/GenBank/DDBJ whole genome shotgun (WGS) entry which is preliminary data.</text>
</comment>
<keyword evidence="2" id="KW-0378">Hydrolase</keyword>
<dbReference type="AlphaFoldDB" id="A0AAW0E9Z7"/>
<dbReference type="GO" id="GO:0016787">
    <property type="term" value="F:hydrolase activity"/>
    <property type="evidence" value="ECO:0007669"/>
    <property type="project" value="UniProtKB-KW"/>
</dbReference>
<sequence length="489" mass="54214">MDSLHKQPLKRGLINLPGATPASTALVEELMYKDVTEHHCFFNDQYFHNHLAHHILTLHDLGAPAESIQKFYDQEAAIQRPLHHHDATKSAKQANGITKENWREYLGEVNAHMYPDYLAFFSSEIEAHGVARTLEKYVFSPEANGNGTMMLGRFVGGLLHPMIEVGFGIEFGQDGLVAEGLAQGALTTAECAAVMDMPAGVPEIKTGPSRTLLSLLREVYDSPELTPLPYSKEPISFEKFTKWLPSHPAFPAKVRQIYSAWTFDDFSAAEIDSKLEECMWQATLLLGATSKEGRKPRMDFFMMHFLTGSLLMRVVLDKLGELKRPIYQAQLLQTFARSMAVFVFLRGRPVVDCNVVMGYSANPGAGIKKELVNGTSKGAESVLNLGNPWLPILDNAALHPEAHVVKAIRSLFYCAQHFGGRAAGKVIGAVDVDGERKEMHPGVAKLDGTLFIRVAGALCDALGWVTRGEKDRFWDFRGGWEEAWAEADD</sequence>
<gene>
    <name evidence="2" type="ORF">R3P38DRAFT_2838550</name>
</gene>
<evidence type="ECO:0000313" key="3">
    <source>
        <dbReference type="Proteomes" id="UP001362999"/>
    </source>
</evidence>
<proteinExistence type="predicted"/>
<dbReference type="EMBL" id="JAWWNJ010000003">
    <property type="protein sequence ID" value="KAK7059921.1"/>
    <property type="molecule type" value="Genomic_DNA"/>
</dbReference>
<evidence type="ECO:0000256" key="1">
    <source>
        <dbReference type="ARBA" id="ARBA00023002"/>
    </source>
</evidence>
<keyword evidence="3" id="KW-1185">Reference proteome</keyword>
<organism evidence="2 3">
    <name type="scientific">Favolaschia claudopus</name>
    <dbReference type="NCBI Taxonomy" id="2862362"/>
    <lineage>
        <taxon>Eukaryota</taxon>
        <taxon>Fungi</taxon>
        <taxon>Dikarya</taxon>
        <taxon>Basidiomycota</taxon>
        <taxon>Agaricomycotina</taxon>
        <taxon>Agaricomycetes</taxon>
        <taxon>Agaricomycetidae</taxon>
        <taxon>Agaricales</taxon>
        <taxon>Marasmiineae</taxon>
        <taxon>Mycenaceae</taxon>
        <taxon>Favolaschia</taxon>
    </lineage>
</organism>
<accession>A0AAW0E9Z7</accession>
<reference evidence="2 3" key="1">
    <citation type="journal article" date="2024" name="J Genomics">
        <title>Draft genome sequencing and assembly of Favolaschia claudopus CIRM-BRFM 2984 isolated from oak limbs.</title>
        <authorList>
            <person name="Navarro D."/>
            <person name="Drula E."/>
            <person name="Chaduli D."/>
            <person name="Cazenave R."/>
            <person name="Ahrendt S."/>
            <person name="Wang J."/>
            <person name="Lipzen A."/>
            <person name="Daum C."/>
            <person name="Barry K."/>
            <person name="Grigoriev I.V."/>
            <person name="Favel A."/>
            <person name="Rosso M.N."/>
            <person name="Martin F."/>
        </authorList>
    </citation>
    <scope>NUCLEOTIDE SEQUENCE [LARGE SCALE GENOMIC DNA]</scope>
    <source>
        <strain evidence="2 3">CIRM-BRFM 2984</strain>
    </source>
</reference>
<protein>
    <submittedName>
        <fullName evidence="2">P-loop containing nucleoside triphosphate hydrolase protein</fullName>
    </submittedName>
</protein>
<dbReference type="InterPro" id="IPR025337">
    <property type="entry name" value="Questin_oxidase-like"/>
</dbReference>
<dbReference type="PANTHER" id="PTHR35870">
    <property type="entry name" value="PROTEIN, PUTATIVE (AFU_ORTHOLOGUE AFUA_5G03330)-RELATED"/>
    <property type="match status" value="1"/>
</dbReference>
<dbReference type="Pfam" id="PF14027">
    <property type="entry name" value="Questin_oxidase"/>
    <property type="match status" value="1"/>
</dbReference>
<keyword evidence="1" id="KW-0560">Oxidoreductase</keyword>
<dbReference type="PANTHER" id="PTHR35870:SF1">
    <property type="entry name" value="PROTEIN, PUTATIVE (AFU_ORTHOLOGUE AFUA_5G03330)-RELATED"/>
    <property type="match status" value="1"/>
</dbReference>
<name>A0AAW0E9Z7_9AGAR</name>